<name>A0A1I3I4A3_9FIRM</name>
<evidence type="ECO:0000259" key="1">
    <source>
        <dbReference type="Pfam" id="PF18476"/>
    </source>
</evidence>
<organism evidence="2 3">
    <name type="scientific">Tindallia magadiensis</name>
    <dbReference type="NCBI Taxonomy" id="69895"/>
    <lineage>
        <taxon>Bacteria</taxon>
        <taxon>Bacillati</taxon>
        <taxon>Bacillota</taxon>
        <taxon>Clostridia</taxon>
        <taxon>Peptostreptococcales</taxon>
        <taxon>Tindalliaceae</taxon>
        <taxon>Tindallia</taxon>
    </lineage>
</organism>
<protein>
    <recommendedName>
        <fullName evidence="1">PIN like domain-containing protein</fullName>
    </recommendedName>
</protein>
<evidence type="ECO:0000313" key="2">
    <source>
        <dbReference type="EMBL" id="SFI42623.1"/>
    </source>
</evidence>
<feature type="domain" description="PIN like" evidence="1">
    <location>
        <begin position="24"/>
        <end position="238"/>
    </location>
</feature>
<dbReference type="EMBL" id="FOQA01000021">
    <property type="protein sequence ID" value="SFI42623.1"/>
    <property type="molecule type" value="Genomic_DNA"/>
</dbReference>
<dbReference type="OrthoDB" id="9182727at2"/>
<proteinExistence type="predicted"/>
<sequence length="385" mass="45935">MKTNFREYIGYCKQEKEELWDKCVFVFDTNILLNLYRYSSETRNALLNSFETLSHSIWLPNQVALEFFKRRNEVIIETNVRYSKLELKKDKLLQEFREELRMKSNNEELAELDSYITGWIKNREHSDLLVSSHTEDIILDRLLKLYDGKVGNEYSENRLKEIYEEGKKRYDNKIPPGYKDEKKNLAKENSGYGDLILWFQIIEYSKENEKDIIFVTHDQKEDWWLKINGQTIGSRPDLVREFIDIAKSEFLMYSMDSFLNYMNENHKQSISEDVISEVKEISAVRNRVNEHFSNDIKESNLIDKFILPDSIVQEHYMLKKQIEKVEEKITKREKSLMLNRKSYELNGNPNTLITIVNTEKNLKRDKKELNGLYDKLKNFVTPDLP</sequence>
<dbReference type="Proteomes" id="UP000199287">
    <property type="component" value="Unassembled WGS sequence"/>
</dbReference>
<keyword evidence="3" id="KW-1185">Reference proteome</keyword>
<dbReference type="RefSeq" id="WP_093373990.1">
    <property type="nucleotide sequence ID" value="NZ_FOQA01000021.1"/>
</dbReference>
<evidence type="ECO:0000313" key="3">
    <source>
        <dbReference type="Proteomes" id="UP000199287"/>
    </source>
</evidence>
<gene>
    <name evidence="2" type="ORF">SAMN05192551_1215</name>
</gene>
<dbReference type="InterPro" id="IPR041578">
    <property type="entry name" value="PIN_8"/>
</dbReference>
<dbReference type="AlphaFoldDB" id="A0A1I3I4A3"/>
<reference evidence="3" key="1">
    <citation type="submission" date="2016-10" db="EMBL/GenBank/DDBJ databases">
        <authorList>
            <person name="Varghese N."/>
            <person name="Submissions S."/>
        </authorList>
    </citation>
    <scope>NUCLEOTIDE SEQUENCE [LARGE SCALE GENOMIC DNA]</scope>
    <source>
        <strain evidence="3">Z-7934</strain>
    </source>
</reference>
<dbReference type="STRING" id="69895.SAMN05192551_1215"/>
<accession>A0A1I3I4A3</accession>
<dbReference type="Pfam" id="PF18476">
    <property type="entry name" value="PIN_8"/>
    <property type="match status" value="1"/>
</dbReference>